<protein>
    <submittedName>
        <fullName evidence="2">FTSH protease 11</fullName>
    </submittedName>
</protein>
<dbReference type="PANTHER" id="PTHR23076:SF97">
    <property type="entry name" value="ATP-DEPENDENT ZINC METALLOPROTEASE YME1L1"/>
    <property type="match status" value="1"/>
</dbReference>
<feature type="domain" description="Peptidase M41" evidence="1">
    <location>
        <begin position="24"/>
        <end position="153"/>
    </location>
</feature>
<dbReference type="AlphaFoldDB" id="A0A2U1KK91"/>
<proteinExistence type="predicted"/>
<dbReference type="STRING" id="35608.A0A2U1KK91"/>
<dbReference type="Pfam" id="PF01434">
    <property type="entry name" value="Peptidase_M41"/>
    <property type="match status" value="1"/>
</dbReference>
<evidence type="ECO:0000313" key="2">
    <source>
        <dbReference type="EMBL" id="PWA37073.1"/>
    </source>
</evidence>
<dbReference type="GO" id="GO:0004222">
    <property type="term" value="F:metalloendopeptidase activity"/>
    <property type="evidence" value="ECO:0007669"/>
    <property type="project" value="InterPro"/>
</dbReference>
<dbReference type="SUPFAM" id="SSF140990">
    <property type="entry name" value="FtsH protease domain-like"/>
    <property type="match status" value="1"/>
</dbReference>
<dbReference type="GO" id="GO:0005524">
    <property type="term" value="F:ATP binding"/>
    <property type="evidence" value="ECO:0007669"/>
    <property type="project" value="InterPro"/>
</dbReference>
<name>A0A2U1KK91_ARTAN</name>
<reference evidence="2 3" key="1">
    <citation type="journal article" date="2018" name="Mol. Plant">
        <title>The genome of Artemisia annua provides insight into the evolution of Asteraceae family and artemisinin biosynthesis.</title>
        <authorList>
            <person name="Shen Q."/>
            <person name="Zhang L."/>
            <person name="Liao Z."/>
            <person name="Wang S."/>
            <person name="Yan T."/>
            <person name="Shi P."/>
            <person name="Liu M."/>
            <person name="Fu X."/>
            <person name="Pan Q."/>
            <person name="Wang Y."/>
            <person name="Lv Z."/>
            <person name="Lu X."/>
            <person name="Zhang F."/>
            <person name="Jiang W."/>
            <person name="Ma Y."/>
            <person name="Chen M."/>
            <person name="Hao X."/>
            <person name="Li L."/>
            <person name="Tang Y."/>
            <person name="Lv G."/>
            <person name="Zhou Y."/>
            <person name="Sun X."/>
            <person name="Brodelius P.E."/>
            <person name="Rose J.K.C."/>
            <person name="Tang K."/>
        </authorList>
    </citation>
    <scope>NUCLEOTIDE SEQUENCE [LARGE SCALE GENOMIC DNA]</scope>
    <source>
        <strain evidence="3">cv. Huhao1</strain>
        <tissue evidence="2">Leaf</tissue>
    </source>
</reference>
<dbReference type="OrthoDB" id="1728563at2759"/>
<dbReference type="Gene3D" id="1.20.58.760">
    <property type="entry name" value="Peptidase M41"/>
    <property type="match status" value="1"/>
</dbReference>
<evidence type="ECO:0000259" key="1">
    <source>
        <dbReference type="Pfam" id="PF01434"/>
    </source>
</evidence>
<dbReference type="Proteomes" id="UP000245207">
    <property type="component" value="Unassembled WGS sequence"/>
</dbReference>
<comment type="caution">
    <text evidence="2">The sequence shown here is derived from an EMBL/GenBank/DDBJ whole genome shotgun (WGS) entry which is preliminary data.</text>
</comment>
<keyword evidence="2" id="KW-0378">Hydrolase</keyword>
<dbReference type="EMBL" id="PKPP01017271">
    <property type="protein sequence ID" value="PWA37073.1"/>
    <property type="molecule type" value="Genomic_DNA"/>
</dbReference>
<keyword evidence="3" id="KW-1185">Reference proteome</keyword>
<keyword evidence="2" id="KW-0645">Protease</keyword>
<dbReference type="GO" id="GO:0045037">
    <property type="term" value="P:protein import into chloroplast stroma"/>
    <property type="evidence" value="ECO:0007669"/>
    <property type="project" value="TreeGrafter"/>
</dbReference>
<accession>A0A2U1KK91</accession>
<dbReference type="PANTHER" id="PTHR23076">
    <property type="entry name" value="METALLOPROTEASE M41 FTSH"/>
    <property type="match status" value="1"/>
</dbReference>
<sequence>MSKVTYFQSCGFTPYIVFNGAKLPVKETTDDKRNKKQLLARLDVCMGGRVAEELIFGSDHVTTGASSDLQSATELAQYMVSSCGMSDAIGPVHIKERPGSEMQSRIDAEVVKLLRDAYERVRSLLKKHEKSLHTLANALLEYETLNAEEIKRILLPPQEGQGVIPVQELQQEEGELVLA</sequence>
<dbReference type="GO" id="GO:0009507">
    <property type="term" value="C:chloroplast"/>
    <property type="evidence" value="ECO:0007669"/>
    <property type="project" value="TreeGrafter"/>
</dbReference>
<dbReference type="GO" id="GO:0006508">
    <property type="term" value="P:proteolysis"/>
    <property type="evidence" value="ECO:0007669"/>
    <property type="project" value="UniProtKB-KW"/>
</dbReference>
<dbReference type="InterPro" id="IPR037219">
    <property type="entry name" value="Peptidase_M41-like"/>
</dbReference>
<gene>
    <name evidence="2" type="ORF">CTI12_AA591280</name>
</gene>
<dbReference type="GO" id="GO:0004176">
    <property type="term" value="F:ATP-dependent peptidase activity"/>
    <property type="evidence" value="ECO:0007669"/>
    <property type="project" value="InterPro"/>
</dbReference>
<organism evidence="2 3">
    <name type="scientific">Artemisia annua</name>
    <name type="common">Sweet wormwood</name>
    <dbReference type="NCBI Taxonomy" id="35608"/>
    <lineage>
        <taxon>Eukaryota</taxon>
        <taxon>Viridiplantae</taxon>
        <taxon>Streptophyta</taxon>
        <taxon>Embryophyta</taxon>
        <taxon>Tracheophyta</taxon>
        <taxon>Spermatophyta</taxon>
        <taxon>Magnoliopsida</taxon>
        <taxon>eudicotyledons</taxon>
        <taxon>Gunneridae</taxon>
        <taxon>Pentapetalae</taxon>
        <taxon>asterids</taxon>
        <taxon>campanulids</taxon>
        <taxon>Asterales</taxon>
        <taxon>Asteraceae</taxon>
        <taxon>Asteroideae</taxon>
        <taxon>Anthemideae</taxon>
        <taxon>Artemisiinae</taxon>
        <taxon>Artemisia</taxon>
    </lineage>
</organism>
<evidence type="ECO:0000313" key="3">
    <source>
        <dbReference type="Proteomes" id="UP000245207"/>
    </source>
</evidence>
<dbReference type="InterPro" id="IPR000642">
    <property type="entry name" value="Peptidase_M41"/>
</dbReference>